<proteinExistence type="predicted"/>
<dbReference type="RefSeq" id="WP_272084242.1">
    <property type="nucleotide sequence ID" value="NZ_JAQNDL010000001.1"/>
</dbReference>
<dbReference type="InterPro" id="IPR013785">
    <property type="entry name" value="Aldolase_TIM"/>
</dbReference>
<dbReference type="Pfam" id="PF13186">
    <property type="entry name" value="SPASM"/>
    <property type="match status" value="1"/>
</dbReference>
<gene>
    <name evidence="2" type="primary">gwsS</name>
    <name evidence="2" type="ORF">POL25_02865</name>
</gene>
<feature type="domain" description="4Fe4S-binding SPASM" evidence="1">
    <location>
        <begin position="263"/>
        <end position="320"/>
    </location>
</feature>
<dbReference type="InterPro" id="IPR023885">
    <property type="entry name" value="4Fe4S-binding_SPASM_dom"/>
</dbReference>
<accession>A0ABT5DTS8</accession>
<organism evidence="2 3">
    <name type="scientific">Nannocystis bainbridge</name>
    <dbReference type="NCBI Taxonomy" id="2995303"/>
    <lineage>
        <taxon>Bacteria</taxon>
        <taxon>Pseudomonadati</taxon>
        <taxon>Myxococcota</taxon>
        <taxon>Polyangia</taxon>
        <taxon>Nannocystales</taxon>
        <taxon>Nannocystaceae</taxon>
        <taxon>Nannocystis</taxon>
    </lineage>
</organism>
<evidence type="ECO:0000313" key="3">
    <source>
        <dbReference type="Proteomes" id="UP001221686"/>
    </source>
</evidence>
<dbReference type="Proteomes" id="UP001221686">
    <property type="component" value="Unassembled WGS sequence"/>
</dbReference>
<sequence>MDSTQLLRDRRDEYVFLFSDCVPVEGAAASAIYDLTRKHISTFPSAYFPFFALFRARRLGEIVDALSPEEHDDFVAFLDFLLANEYVAVVADAAAFPEISRAWDAPCAIHNAIVDVRGQHHDYRKIVAELSGLGCQHLQVRGYAGVFGLAELDELARLCRGSSIQTLEAILAHEPGRSDDDYVAVVGAHRLITGLTVHSAPQERRLAVDYGARGDAATLLTLEISMTVKPLESALDCGQIGKRQLLPPTTPTFNELRQFSGCLNRKLAIDERGEVRNCPAMRGSFGDHRAVSLAQVVADEAFRRVWAARNDEIEVCRDCPYRYACTGCRALLADPAVEDSKPLKCGYDPYTDTWADWQTRAGAAAALAHYQARVHLPIVRG</sequence>
<evidence type="ECO:0000259" key="1">
    <source>
        <dbReference type="Pfam" id="PF13186"/>
    </source>
</evidence>
<protein>
    <submittedName>
        <fullName evidence="2">Grasp-with-spasm system SPASM domain peptide maturase</fullName>
    </submittedName>
</protein>
<dbReference type="Gene3D" id="3.20.20.70">
    <property type="entry name" value="Aldolase class I"/>
    <property type="match status" value="1"/>
</dbReference>
<dbReference type="InterPro" id="IPR058240">
    <property type="entry name" value="rSAM_sf"/>
</dbReference>
<reference evidence="2 3" key="1">
    <citation type="submission" date="2022-11" db="EMBL/GenBank/DDBJ databases">
        <title>Minimal conservation of predation-associated metabolite biosynthetic gene clusters underscores biosynthetic potential of Myxococcota including descriptions for ten novel species: Archangium lansinium sp. nov., Myxococcus landrumus sp. nov., Nannocystis bai.</title>
        <authorList>
            <person name="Ahearne A."/>
            <person name="Stevens C."/>
            <person name="Dowd S."/>
        </authorList>
    </citation>
    <scope>NUCLEOTIDE SEQUENCE [LARGE SCALE GENOMIC DNA]</scope>
    <source>
        <strain evidence="2 3">BB15-2</strain>
    </source>
</reference>
<dbReference type="SUPFAM" id="SSF102114">
    <property type="entry name" value="Radical SAM enzymes"/>
    <property type="match status" value="1"/>
</dbReference>
<keyword evidence="3" id="KW-1185">Reference proteome</keyword>
<comment type="caution">
    <text evidence="2">The sequence shown here is derived from an EMBL/GenBank/DDBJ whole genome shotgun (WGS) entry which is preliminary data.</text>
</comment>
<dbReference type="EMBL" id="JAQNDL010000001">
    <property type="protein sequence ID" value="MDC0715817.1"/>
    <property type="molecule type" value="Genomic_DNA"/>
</dbReference>
<dbReference type="NCBIfam" id="TIGR04193">
    <property type="entry name" value="SPASM_w_grasp"/>
    <property type="match status" value="1"/>
</dbReference>
<dbReference type="InterPro" id="IPR026497">
    <property type="entry name" value="GRASP-with-SPASM"/>
</dbReference>
<evidence type="ECO:0000313" key="2">
    <source>
        <dbReference type="EMBL" id="MDC0715817.1"/>
    </source>
</evidence>
<name>A0ABT5DTS8_9BACT</name>